<evidence type="ECO:0000256" key="7">
    <source>
        <dbReference type="ARBA" id="ARBA00022729"/>
    </source>
</evidence>
<evidence type="ECO:0000256" key="9">
    <source>
        <dbReference type="ARBA" id="ARBA00023065"/>
    </source>
</evidence>
<dbReference type="Pfam" id="PF02563">
    <property type="entry name" value="Poly_export"/>
    <property type="match status" value="1"/>
</dbReference>
<dbReference type="InterPro" id="IPR049712">
    <property type="entry name" value="Poly_export"/>
</dbReference>
<keyword evidence="12" id="KW-0564">Palmitate</keyword>
<dbReference type="InterPro" id="IPR019554">
    <property type="entry name" value="Soluble_ligand-bd"/>
</dbReference>
<evidence type="ECO:0000256" key="5">
    <source>
        <dbReference type="ARBA" id="ARBA00022597"/>
    </source>
</evidence>
<organism evidence="18 19">
    <name type="scientific">Novacetimonas pomaceti</name>
    <dbReference type="NCBI Taxonomy" id="2021998"/>
    <lineage>
        <taxon>Bacteria</taxon>
        <taxon>Pseudomonadati</taxon>
        <taxon>Pseudomonadota</taxon>
        <taxon>Alphaproteobacteria</taxon>
        <taxon>Acetobacterales</taxon>
        <taxon>Acetobacteraceae</taxon>
        <taxon>Novacetimonas</taxon>
    </lineage>
</organism>
<evidence type="ECO:0000259" key="17">
    <source>
        <dbReference type="Pfam" id="PF22461"/>
    </source>
</evidence>
<feature type="domain" description="Polysaccharide export protein N-terminal" evidence="15">
    <location>
        <begin position="114"/>
        <end position="200"/>
    </location>
</feature>
<evidence type="ECO:0000256" key="3">
    <source>
        <dbReference type="ARBA" id="ARBA00022448"/>
    </source>
</evidence>
<sequence length="415" mass="45023">MRSRVWRNALPEVGRTWKKPPFIFTQKNLSGWKRALVTGLLPLVLLAGCDTLPDSGPTESGVKSAQSNPKKNTIGYGIVQVSPDLITLLNSEAPPLFSNIEQSSAMAHYNSDRAGPGDLLDIDVYEMGNSLYLSSSTASPAPGIARRSTFSSILVNGDGTIDMPYAGHLQVNGLTSDEIADRIRAALKGQSQSPQVMVLISKNLTNSIIVYGDVAKPGRLPLTLHQERLVDVVALVGGGLHQPEDTTVELTRHNQIAQGSLKLIEDNPEQNILMEAGDRLQLIYEPRTFTVFGAAGKPMETPFTKSSVTLAEALAKVGGPQDARADPNAVFVFRYESSQIAERLGLPVDPQKPLTPIIYQIDMMNPASFFLAQHFVMKNKDTIYIANAKTNKISKVFNLINTLIAPGMSAGRSMQ</sequence>
<proteinExistence type="inferred from homology"/>
<evidence type="ECO:0000256" key="11">
    <source>
        <dbReference type="ARBA" id="ARBA00023136"/>
    </source>
</evidence>
<keyword evidence="13" id="KW-0998">Cell outer membrane</keyword>
<evidence type="ECO:0000256" key="4">
    <source>
        <dbReference type="ARBA" id="ARBA00022452"/>
    </source>
</evidence>
<keyword evidence="7" id="KW-0732">Signal</keyword>
<keyword evidence="14" id="KW-0449">Lipoprotein</keyword>
<keyword evidence="19" id="KW-1185">Reference proteome</keyword>
<keyword evidence="9" id="KW-0406">Ion transport</keyword>
<dbReference type="Pfam" id="PF10531">
    <property type="entry name" value="SLBB"/>
    <property type="match status" value="1"/>
</dbReference>
<evidence type="ECO:0000313" key="19">
    <source>
        <dbReference type="Proteomes" id="UP000248116"/>
    </source>
</evidence>
<feature type="domain" description="Soluble ligand binding" evidence="16">
    <location>
        <begin position="210"/>
        <end position="255"/>
    </location>
</feature>
<name>A0ABX5NZB3_9PROT</name>
<dbReference type="EMBL" id="PRCW01000110">
    <property type="protein sequence ID" value="PYD46775.1"/>
    <property type="molecule type" value="Genomic_DNA"/>
</dbReference>
<evidence type="ECO:0000256" key="1">
    <source>
        <dbReference type="ARBA" id="ARBA00004571"/>
    </source>
</evidence>
<reference evidence="18 19" key="1">
    <citation type="submission" date="2018-02" db="EMBL/GenBank/DDBJ databases">
        <authorList>
            <person name="Skraban J."/>
            <person name="Trcek J."/>
        </authorList>
    </citation>
    <scope>NUCLEOTIDE SEQUENCE [LARGE SCALE GENOMIC DNA]</scope>
    <source>
        <strain evidence="18 19">AV446</strain>
    </source>
</reference>
<evidence type="ECO:0000256" key="12">
    <source>
        <dbReference type="ARBA" id="ARBA00023139"/>
    </source>
</evidence>
<dbReference type="Pfam" id="PF22461">
    <property type="entry name" value="SLBB_2"/>
    <property type="match status" value="1"/>
</dbReference>
<comment type="subcellular location">
    <subcellularLocation>
        <location evidence="1">Cell outer membrane</location>
        <topology evidence="1">Multi-pass membrane protein</topology>
    </subcellularLocation>
</comment>
<gene>
    <name evidence="18" type="ORF">C3920_13235</name>
</gene>
<keyword evidence="11" id="KW-0472">Membrane</keyword>
<keyword evidence="6" id="KW-0812">Transmembrane</keyword>
<keyword evidence="10" id="KW-0626">Porin</keyword>
<dbReference type="Gene3D" id="3.10.560.10">
    <property type="entry name" value="Outer membrane lipoprotein wza domain like"/>
    <property type="match status" value="2"/>
</dbReference>
<evidence type="ECO:0000256" key="10">
    <source>
        <dbReference type="ARBA" id="ARBA00023114"/>
    </source>
</evidence>
<dbReference type="PANTHER" id="PTHR33619:SF3">
    <property type="entry name" value="POLYSACCHARIDE EXPORT PROTEIN GFCE-RELATED"/>
    <property type="match status" value="1"/>
</dbReference>
<evidence type="ECO:0000256" key="13">
    <source>
        <dbReference type="ARBA" id="ARBA00023237"/>
    </source>
</evidence>
<keyword evidence="4" id="KW-1134">Transmembrane beta strand</keyword>
<evidence type="ECO:0000256" key="6">
    <source>
        <dbReference type="ARBA" id="ARBA00022692"/>
    </source>
</evidence>
<comment type="caution">
    <text evidence="18">The sequence shown here is derived from an EMBL/GenBank/DDBJ whole genome shotgun (WGS) entry which is preliminary data.</text>
</comment>
<dbReference type="InterPro" id="IPR054765">
    <property type="entry name" value="SLBB_dom"/>
</dbReference>
<dbReference type="Proteomes" id="UP000248116">
    <property type="component" value="Unassembled WGS sequence"/>
</dbReference>
<evidence type="ECO:0000256" key="2">
    <source>
        <dbReference type="ARBA" id="ARBA00009450"/>
    </source>
</evidence>
<dbReference type="InterPro" id="IPR003715">
    <property type="entry name" value="Poly_export_N"/>
</dbReference>
<keyword evidence="8" id="KW-0625">Polysaccharide transport</keyword>
<evidence type="ECO:0000259" key="16">
    <source>
        <dbReference type="Pfam" id="PF10531"/>
    </source>
</evidence>
<accession>A0ABX5NZB3</accession>
<dbReference type="Gene3D" id="3.30.1950.10">
    <property type="entry name" value="wza like domain"/>
    <property type="match status" value="1"/>
</dbReference>
<evidence type="ECO:0000256" key="14">
    <source>
        <dbReference type="ARBA" id="ARBA00023288"/>
    </source>
</evidence>
<comment type="similarity">
    <text evidence="2">Belongs to the BexD/CtrA/VexA family.</text>
</comment>
<keyword evidence="5 18" id="KW-0762">Sugar transport</keyword>
<evidence type="ECO:0000313" key="18">
    <source>
        <dbReference type="EMBL" id="PYD46775.1"/>
    </source>
</evidence>
<protein>
    <submittedName>
        <fullName evidence="18">Sugar transporter</fullName>
    </submittedName>
</protein>
<dbReference type="PANTHER" id="PTHR33619">
    <property type="entry name" value="POLYSACCHARIDE EXPORT PROTEIN GFCE-RELATED"/>
    <property type="match status" value="1"/>
</dbReference>
<evidence type="ECO:0000256" key="8">
    <source>
        <dbReference type="ARBA" id="ARBA00023047"/>
    </source>
</evidence>
<feature type="domain" description="SLBB" evidence="17">
    <location>
        <begin position="289"/>
        <end position="385"/>
    </location>
</feature>
<evidence type="ECO:0000259" key="15">
    <source>
        <dbReference type="Pfam" id="PF02563"/>
    </source>
</evidence>
<keyword evidence="3" id="KW-0813">Transport</keyword>